<dbReference type="Proteomes" id="UP001168552">
    <property type="component" value="Unassembled WGS sequence"/>
</dbReference>
<evidence type="ECO:0000256" key="1">
    <source>
        <dbReference type="SAM" id="Coils"/>
    </source>
</evidence>
<comment type="caution">
    <text evidence="3">The sequence shown here is derived from an EMBL/GenBank/DDBJ whole genome shotgun (WGS) entry which is preliminary data.</text>
</comment>
<evidence type="ECO:0000313" key="3">
    <source>
        <dbReference type="EMBL" id="MDN4164042.1"/>
    </source>
</evidence>
<accession>A0ABT8F0T9</accession>
<reference evidence="3" key="1">
    <citation type="submission" date="2023-06" db="EMBL/GenBank/DDBJ databases">
        <title>Cytophagales bacterium Strain LB-30, isolated from soil.</title>
        <authorList>
            <person name="Liu B."/>
        </authorList>
    </citation>
    <scope>NUCLEOTIDE SEQUENCE</scope>
    <source>
        <strain evidence="3">LB-30</strain>
    </source>
</reference>
<proteinExistence type="predicted"/>
<protein>
    <submittedName>
        <fullName evidence="3">Uncharacterized protein</fullName>
    </submittedName>
</protein>
<name>A0ABT8F0T9_9BACT</name>
<evidence type="ECO:0000313" key="4">
    <source>
        <dbReference type="Proteomes" id="UP001168552"/>
    </source>
</evidence>
<sequence length="643" mass="75219">MRLLTILWVLLCLSPLVQAQKVKEYTGKIVLNEGDTGNIKFNYYDTRGQRVLDGQYRLEIEKSNKIEPYLYRKQVWEGAYTKNQKQGIWNYKDYYHRLAIRDINGFEVSTRLESEVKSLQATYQENLPDGTWNFQKQLFDQGKLVRVEEDMEIQFAKGIPARNIRISDLNKQNPFSLKGEFDKKGFMHGAWQFDYVKDSLPYKEIRHYQNGFLTHLSVLQKGDTLQALRFEDTLQKLDSLEKNPKAYVVSEIHFGALYTEGQKGSDPKVMGQAYNNERVQQMLNQAINLDTGFINPGGILRTARFEYAIEQHQEEIAQLSVLLDSLEKAQNGINNQRFFEVNSQRTDSLAWSYHYLQKVKKYTKELRRIESFVLSEQFRYVNPAIYLLSHTRFLLAEDSMVYDYNGEIRKMAVRFRVDSLYSLARLNTRVREEVQMVTQLVKSANAELDKVLKSDKLEALEATLVNEKHKIDSLYQAIDNSKQEASHIRAYERTFLEGQFDELKHDYSESDNFQTKQEIAYQMLDFLETLSGIPAQLEQIYTTRDSVESAYTVSRFDPYTYTYDVETKKKKKLYEKAAEELFTALMNQAKQEKDLNKVIDTLSRVHALHELLFKLLEEDTTRLERRLKSKTSPEDTAKIIGLN</sequence>
<gene>
    <name evidence="3" type="ORF">QWY31_00940</name>
</gene>
<evidence type="ECO:0000256" key="2">
    <source>
        <dbReference type="SAM" id="SignalP"/>
    </source>
</evidence>
<feature type="coiled-coil region" evidence="1">
    <location>
        <begin position="457"/>
        <end position="484"/>
    </location>
</feature>
<organism evidence="3 4">
    <name type="scientific">Shiella aurantiaca</name>
    <dbReference type="NCBI Taxonomy" id="3058365"/>
    <lineage>
        <taxon>Bacteria</taxon>
        <taxon>Pseudomonadati</taxon>
        <taxon>Bacteroidota</taxon>
        <taxon>Cytophagia</taxon>
        <taxon>Cytophagales</taxon>
        <taxon>Shiellaceae</taxon>
        <taxon>Shiella</taxon>
    </lineage>
</organism>
<feature type="chain" id="PRO_5047531966" evidence="2">
    <location>
        <begin position="20"/>
        <end position="643"/>
    </location>
</feature>
<feature type="signal peptide" evidence="2">
    <location>
        <begin position="1"/>
        <end position="19"/>
    </location>
</feature>
<keyword evidence="1" id="KW-0175">Coiled coil</keyword>
<keyword evidence="2" id="KW-0732">Signal</keyword>
<dbReference type="RefSeq" id="WP_320002569.1">
    <property type="nucleotide sequence ID" value="NZ_JAUHJS010000001.1"/>
</dbReference>
<keyword evidence="4" id="KW-1185">Reference proteome</keyword>
<dbReference type="EMBL" id="JAUHJS010000001">
    <property type="protein sequence ID" value="MDN4164042.1"/>
    <property type="molecule type" value="Genomic_DNA"/>
</dbReference>